<protein>
    <submittedName>
        <fullName evidence="2">MBL fold metallo-hydrolase</fullName>
    </submittedName>
</protein>
<dbReference type="Proteomes" id="UP000194841">
    <property type="component" value="Unassembled WGS sequence"/>
</dbReference>
<gene>
    <name evidence="2" type="ORF">B1199_12390</name>
</gene>
<evidence type="ECO:0000259" key="1">
    <source>
        <dbReference type="SMART" id="SM00849"/>
    </source>
</evidence>
<comment type="caution">
    <text evidence="2">The sequence shown here is derived from an EMBL/GenBank/DDBJ whole genome shotgun (WGS) entry which is preliminary data.</text>
</comment>
<dbReference type="RefSeq" id="WP_086744428.1">
    <property type="nucleotide sequence ID" value="NZ_MWPV01000003.1"/>
</dbReference>
<keyword evidence="2" id="KW-0378">Hydrolase</keyword>
<dbReference type="InterPro" id="IPR036866">
    <property type="entry name" value="RibonucZ/Hydroxyglut_hydro"/>
</dbReference>
<dbReference type="GO" id="GO:0016787">
    <property type="term" value="F:hydrolase activity"/>
    <property type="evidence" value="ECO:0007669"/>
    <property type="project" value="UniProtKB-KW"/>
</dbReference>
<dbReference type="SUPFAM" id="SSF56281">
    <property type="entry name" value="Metallo-hydrolase/oxidoreductase"/>
    <property type="match status" value="1"/>
</dbReference>
<dbReference type="AlphaFoldDB" id="A0A244CQF1"/>
<feature type="domain" description="Metallo-beta-lactamase" evidence="1">
    <location>
        <begin position="25"/>
        <end position="215"/>
    </location>
</feature>
<dbReference type="PANTHER" id="PTHR42663">
    <property type="entry name" value="HYDROLASE C777.06C-RELATED-RELATED"/>
    <property type="match status" value="1"/>
</dbReference>
<dbReference type="InterPro" id="IPR001279">
    <property type="entry name" value="Metallo-B-lactamas"/>
</dbReference>
<dbReference type="Pfam" id="PF12706">
    <property type="entry name" value="Lactamase_B_2"/>
    <property type="match status" value="1"/>
</dbReference>
<dbReference type="EMBL" id="MWPV01000003">
    <property type="protein sequence ID" value="OUL57847.1"/>
    <property type="molecule type" value="Genomic_DNA"/>
</dbReference>
<dbReference type="Gene3D" id="3.60.15.10">
    <property type="entry name" value="Ribonuclease Z/Hydroxyacylglutathione hydrolase-like"/>
    <property type="match status" value="1"/>
</dbReference>
<reference evidence="2 3" key="1">
    <citation type="submission" date="2017-02" db="EMBL/GenBank/DDBJ databases">
        <title>Pseudoalteromonas ulvae TC14 Genome.</title>
        <authorList>
            <person name="Molmeret M."/>
        </authorList>
    </citation>
    <scope>NUCLEOTIDE SEQUENCE [LARGE SCALE GENOMIC DNA]</scope>
    <source>
        <strain evidence="2">TC14</strain>
    </source>
</reference>
<dbReference type="CDD" id="cd07715">
    <property type="entry name" value="TaR3-like_MBL-fold"/>
    <property type="match status" value="1"/>
</dbReference>
<dbReference type="PANTHER" id="PTHR42663:SF4">
    <property type="entry name" value="SLL1036 PROTEIN"/>
    <property type="match status" value="1"/>
</dbReference>
<sequence length="273" mass="30757">MKVTFYGTRGSIPTPGPDTVFFGGNTACVLLESGHHKLILDAGTGIKRLGEQLASTDEKIHILLSHNHWDHIQGFPFFIPAYQAGRRIHIYSAPTEPTQHHAILEQMSQSFFPVPASKLMAEIKVHPLSEEIKELNITGFQIVCKPINHPNGGFAYKIRADNKTVAYVTDNELFSTDNLKTALTEWYSFLQDVDLLIHDAQYTDSEMPSKLGWGHSSIDQAIALGQQAKVKQLILYSHAPERKDSELEEVLVNYDHTHTMRFDISREGQEIHL</sequence>
<evidence type="ECO:0000313" key="3">
    <source>
        <dbReference type="Proteomes" id="UP000194841"/>
    </source>
</evidence>
<keyword evidence="3" id="KW-1185">Reference proteome</keyword>
<evidence type="ECO:0000313" key="2">
    <source>
        <dbReference type="EMBL" id="OUL57847.1"/>
    </source>
</evidence>
<proteinExistence type="predicted"/>
<accession>A0A244CQF1</accession>
<dbReference type="OrthoDB" id="9803916at2"/>
<organism evidence="2 3">
    <name type="scientific">Pseudoalteromonas ulvae</name>
    <dbReference type="NCBI Taxonomy" id="107327"/>
    <lineage>
        <taxon>Bacteria</taxon>
        <taxon>Pseudomonadati</taxon>
        <taxon>Pseudomonadota</taxon>
        <taxon>Gammaproteobacteria</taxon>
        <taxon>Alteromonadales</taxon>
        <taxon>Pseudoalteromonadaceae</taxon>
        <taxon>Pseudoalteromonas</taxon>
    </lineage>
</organism>
<name>A0A244CQF1_PSEDV</name>
<dbReference type="SMART" id="SM00849">
    <property type="entry name" value="Lactamase_B"/>
    <property type="match status" value="1"/>
</dbReference>